<dbReference type="RefSeq" id="XP_001031068.2">
    <property type="nucleotide sequence ID" value="XM_001031068.2"/>
</dbReference>
<dbReference type="GeneID" id="7834571"/>
<dbReference type="HOGENOM" id="CLU_514390_0_0_1"/>
<evidence type="ECO:0000256" key="2">
    <source>
        <dbReference type="ARBA" id="ARBA00022448"/>
    </source>
</evidence>
<dbReference type="InterPro" id="IPR016024">
    <property type="entry name" value="ARM-type_fold"/>
</dbReference>
<keyword evidence="6" id="KW-1185">Reference proteome</keyword>
<evidence type="ECO:0000256" key="3">
    <source>
        <dbReference type="ARBA" id="ARBA00022927"/>
    </source>
</evidence>
<reference evidence="6" key="1">
    <citation type="journal article" date="2006" name="PLoS Biol.">
        <title>Macronuclear genome sequence of the ciliate Tetrahymena thermophila, a model eukaryote.</title>
        <authorList>
            <person name="Eisen J.A."/>
            <person name="Coyne R.S."/>
            <person name="Wu M."/>
            <person name="Wu D."/>
            <person name="Thiagarajan M."/>
            <person name="Wortman J.R."/>
            <person name="Badger J.H."/>
            <person name="Ren Q."/>
            <person name="Amedeo P."/>
            <person name="Jones K.M."/>
            <person name="Tallon L.J."/>
            <person name="Delcher A.L."/>
            <person name="Salzberg S.L."/>
            <person name="Silva J.C."/>
            <person name="Haas B.J."/>
            <person name="Majoros W.H."/>
            <person name="Farzad M."/>
            <person name="Carlton J.M."/>
            <person name="Smith R.K. Jr."/>
            <person name="Garg J."/>
            <person name="Pearlman R.E."/>
            <person name="Karrer K.M."/>
            <person name="Sun L."/>
            <person name="Manning G."/>
            <person name="Elde N.C."/>
            <person name="Turkewitz A.P."/>
            <person name="Asai D.J."/>
            <person name="Wilkes D.E."/>
            <person name="Wang Y."/>
            <person name="Cai H."/>
            <person name="Collins K."/>
            <person name="Stewart B.A."/>
            <person name="Lee S.R."/>
            <person name="Wilamowska K."/>
            <person name="Weinberg Z."/>
            <person name="Ruzzo W.L."/>
            <person name="Wloga D."/>
            <person name="Gaertig J."/>
            <person name="Frankel J."/>
            <person name="Tsao C.-C."/>
            <person name="Gorovsky M.A."/>
            <person name="Keeling P.J."/>
            <person name="Waller R.F."/>
            <person name="Patron N.J."/>
            <person name="Cherry J.M."/>
            <person name="Stover N.A."/>
            <person name="Krieger C.J."/>
            <person name="del Toro C."/>
            <person name="Ryder H.F."/>
            <person name="Williamson S.C."/>
            <person name="Barbeau R.A."/>
            <person name="Hamilton E.P."/>
            <person name="Orias E."/>
        </authorList>
    </citation>
    <scope>NUCLEOTIDE SEQUENCE [LARGE SCALE GENOMIC DNA]</scope>
    <source>
        <strain evidence="6">SB210</strain>
    </source>
</reference>
<accession>Q22DP9</accession>
<protein>
    <submittedName>
        <fullName evidence="5">Armadillo/beta-catenin repeat protein</fullName>
    </submittedName>
</protein>
<evidence type="ECO:0000256" key="4">
    <source>
        <dbReference type="SAM" id="Coils"/>
    </source>
</evidence>
<evidence type="ECO:0000313" key="5">
    <source>
        <dbReference type="EMBL" id="EAR83405.2"/>
    </source>
</evidence>
<keyword evidence="4" id="KW-0175">Coiled coil</keyword>
<dbReference type="AlphaFoldDB" id="Q22DP9"/>
<evidence type="ECO:0000256" key="1">
    <source>
        <dbReference type="ARBA" id="ARBA00010394"/>
    </source>
</evidence>
<feature type="coiled-coil region" evidence="4">
    <location>
        <begin position="69"/>
        <end position="96"/>
    </location>
</feature>
<dbReference type="Proteomes" id="UP000009168">
    <property type="component" value="Unassembled WGS sequence"/>
</dbReference>
<evidence type="ECO:0000313" key="6">
    <source>
        <dbReference type="Proteomes" id="UP000009168"/>
    </source>
</evidence>
<dbReference type="InterPro" id="IPR011989">
    <property type="entry name" value="ARM-like"/>
</dbReference>
<comment type="similarity">
    <text evidence="1">Belongs to the importin alpha family.</text>
</comment>
<name>Q22DP9_TETTS</name>
<dbReference type="GO" id="GO:0015031">
    <property type="term" value="P:protein transport"/>
    <property type="evidence" value="ECO:0007669"/>
    <property type="project" value="UniProtKB-KW"/>
</dbReference>
<keyword evidence="2" id="KW-0813">Transport</keyword>
<dbReference type="EMBL" id="GG662503">
    <property type="protein sequence ID" value="EAR83405.2"/>
    <property type="molecule type" value="Genomic_DNA"/>
</dbReference>
<dbReference type="PANTHER" id="PTHR23316">
    <property type="entry name" value="IMPORTIN ALPHA"/>
    <property type="match status" value="1"/>
</dbReference>
<proteinExistence type="inferred from homology"/>
<dbReference type="Gene3D" id="1.25.10.10">
    <property type="entry name" value="Leucine-rich Repeat Variant"/>
    <property type="match status" value="2"/>
</dbReference>
<gene>
    <name evidence="5" type="ORF">TTHERM_00938930</name>
</gene>
<keyword evidence="3" id="KW-0653">Protein transport</keyword>
<dbReference type="KEGG" id="tet:TTHERM_00938930"/>
<dbReference type="SUPFAM" id="SSF48371">
    <property type="entry name" value="ARM repeat"/>
    <property type="match status" value="1"/>
</dbReference>
<dbReference type="InParanoid" id="Q22DP9"/>
<sequence>MEEIYQGQEIYEDEDRDVIQEAIKAKKEKFRIQIRQSKNKQLIQQKRMKLLNGQQHQPKNYYEVDKQDNQGFKNNNKEYEIQLSLLKENIKILLSLNQHSKQQAQVAVDSLIAYLLDGSYNQDIEQLTQISSTIQYLIVLGQQPNCDFNDQELAKSALALLLNITYYCDQQQMKYFSNQDIMNSLLQLLYSESMQIREYCLTTINNIIQEDVDNIKFLMERFIAQEIISLVTTYPISNEIVLDLSSIIKQIVIQSSIVYSEATEFLIPIDELIEIHLSSQLNEESDNTALNNLLESIYTILNKEDSEDIYENFVLEYQRLLANMIEIVKQIQLNQKFNSIAINISQIFGLLLSGNIKTTQILVQNDIFESLKILIKHPKKEVRSESMWAVSNLFVFSNVEGLKEYLSDLIFWESILDSAFQDHKSVRKWAYVSILNALIINDIEFIEIILERFPESDLIKFIFEKIEDKDYQNVLVSLLEAVKSLISYGEYCQNQNNYEENHILSLIQRINSKQIIQQIQNNPDNDLYSVSSYLLDKIQ</sequence>
<organism evidence="5 6">
    <name type="scientific">Tetrahymena thermophila (strain SB210)</name>
    <dbReference type="NCBI Taxonomy" id="312017"/>
    <lineage>
        <taxon>Eukaryota</taxon>
        <taxon>Sar</taxon>
        <taxon>Alveolata</taxon>
        <taxon>Ciliophora</taxon>
        <taxon>Intramacronucleata</taxon>
        <taxon>Oligohymenophorea</taxon>
        <taxon>Hymenostomatida</taxon>
        <taxon>Tetrahymenina</taxon>
        <taxon>Tetrahymenidae</taxon>
        <taxon>Tetrahymena</taxon>
    </lineage>
</organism>